<dbReference type="EMBL" id="MT144968">
    <property type="protein sequence ID" value="QJI02006.1"/>
    <property type="molecule type" value="Genomic_DNA"/>
</dbReference>
<reference evidence="1" key="1">
    <citation type="submission" date="2020-03" db="EMBL/GenBank/DDBJ databases">
        <title>The deep terrestrial virosphere.</title>
        <authorList>
            <person name="Holmfeldt K."/>
            <person name="Nilsson E."/>
            <person name="Simone D."/>
            <person name="Lopez-Fernandez M."/>
            <person name="Wu X."/>
            <person name="de Brujin I."/>
            <person name="Lundin D."/>
            <person name="Andersson A."/>
            <person name="Bertilsson S."/>
            <person name="Dopson M."/>
        </authorList>
    </citation>
    <scope>NUCLEOTIDE SEQUENCE</scope>
    <source>
        <strain evidence="1">TM448B02870</strain>
    </source>
</reference>
<gene>
    <name evidence="1" type="ORF">TM448B02870_0008</name>
</gene>
<protein>
    <submittedName>
        <fullName evidence="1">Uncharacterized protein</fullName>
    </submittedName>
</protein>
<proteinExistence type="predicted"/>
<organism evidence="1">
    <name type="scientific">viral metagenome</name>
    <dbReference type="NCBI Taxonomy" id="1070528"/>
    <lineage>
        <taxon>unclassified sequences</taxon>
        <taxon>metagenomes</taxon>
        <taxon>organismal metagenomes</taxon>
    </lineage>
</organism>
<name>A0A6M3Y0J7_9ZZZZ</name>
<dbReference type="AlphaFoldDB" id="A0A6M3Y0J7"/>
<evidence type="ECO:0000313" key="1">
    <source>
        <dbReference type="EMBL" id="QJI02006.1"/>
    </source>
</evidence>
<accession>A0A6M3Y0J7</accession>
<sequence>MNNLPLAARFGVVHVAVAQAFSGRWVVACCSPEGRRWLVGSGGAFGPVLEMAKAYASNPGHILELPESEVTP</sequence>